<gene>
    <name evidence="1" type="ORF">KBJ98_03715</name>
</gene>
<comment type="caution">
    <text evidence="1">The sequence shown here is derived from an EMBL/GenBank/DDBJ whole genome shotgun (WGS) entry which is preliminary data.</text>
</comment>
<name>A0ABS5D1A9_9FLAO</name>
<dbReference type="EMBL" id="JAGPXB010000002">
    <property type="protein sequence ID" value="MBQ0907807.1"/>
    <property type="molecule type" value="Genomic_DNA"/>
</dbReference>
<dbReference type="Proteomes" id="UP000679008">
    <property type="component" value="Unassembled WGS sequence"/>
</dbReference>
<accession>A0ABS5D1A9</accession>
<proteinExistence type="predicted"/>
<evidence type="ECO:0000313" key="2">
    <source>
        <dbReference type="Proteomes" id="UP000679008"/>
    </source>
</evidence>
<keyword evidence="2" id="KW-1185">Reference proteome</keyword>
<sequence>MKFIDLFEYAVKLGFRAIPVEDEYYKIVFRSNNSFYIEISFPNDTINQDLADYINIDWDYSIRNDQKIEIYRESFEYYKGNAATKIKEMQNDISEYLNNFAHLKFNIIQQSVFSIFGIRFLRYKQLVFEKK</sequence>
<organism evidence="1 2">
    <name type="scientific">Flavobacterium erciyesense</name>
    <dbReference type="NCBI Taxonomy" id="2825842"/>
    <lineage>
        <taxon>Bacteria</taxon>
        <taxon>Pseudomonadati</taxon>
        <taxon>Bacteroidota</taxon>
        <taxon>Flavobacteriia</taxon>
        <taxon>Flavobacteriales</taxon>
        <taxon>Flavobacteriaceae</taxon>
        <taxon>Flavobacterium</taxon>
    </lineage>
</organism>
<evidence type="ECO:0000313" key="1">
    <source>
        <dbReference type="EMBL" id="MBQ0907807.1"/>
    </source>
</evidence>
<dbReference type="RefSeq" id="WP_210788336.1">
    <property type="nucleotide sequence ID" value="NZ_JAGPXB010000002.1"/>
</dbReference>
<protein>
    <submittedName>
        <fullName evidence="1">Uncharacterized protein</fullName>
    </submittedName>
</protein>
<reference evidence="1 2" key="1">
    <citation type="submission" date="2021-04" db="EMBL/GenBank/DDBJ databases">
        <title>Description of novel Flavobacterium sp. F-328.</title>
        <authorList>
            <person name="Saticioglu I.B."/>
        </authorList>
    </citation>
    <scope>NUCLEOTIDE SEQUENCE [LARGE SCALE GENOMIC DNA]</scope>
    <source>
        <strain evidence="1 2">F-328</strain>
    </source>
</reference>